<dbReference type="Proteomes" id="UP001271007">
    <property type="component" value="Unassembled WGS sequence"/>
</dbReference>
<proteinExistence type="predicted"/>
<evidence type="ECO:0000313" key="3">
    <source>
        <dbReference type="Proteomes" id="UP001271007"/>
    </source>
</evidence>
<sequence>MKTDNYLTLCLEQAAKSPLHYRHGAIIVRGGKVIGQGYNDYRTGYDGGALKNGRIAKSTLDGPAIASLKEKLKKQKDKPEEKQCKCPSENFVPFEGTGGGHHANTPLSMHSEMMAIHSALSSSSKMSPTATSYEKPCFKLPGGSKRKARLRREVLAAYVNTVCQTGQRSGQLQTAQYRGDNNNKRKEEDNNEENEEEQAQAGIRRLKEKGLAFHEQAGGEKHHQKRKEKKGGQNQGEYQYETYDRCGQQIQQHSAQQASASSEVLEHSIRGCDQTVDRNEQVSAISGLAKQHGKLEKDYKRSGKMKSKHVEPPQPEPLLLPKGQGGTNSHNISDRMKNPRLNGADLYVTRMGWCKGPAQAQKQAISTLRPHPASAESSASEDELALSSSTSSISSGSLHDELVNREPSPGPTTKAKASDTVDTSLVRASRPCYRCISYMHSVGIKRVFWTNDAGEWEGGKVRDLVDALNCSMDSVAGGEGAKGGPMGNGVFVTKHEVLMLKRMMGQKSA</sequence>
<accession>A0AAJ0GBV9</accession>
<dbReference type="Gene3D" id="3.40.140.10">
    <property type="entry name" value="Cytidine Deaminase, domain 2"/>
    <property type="match status" value="1"/>
</dbReference>
<dbReference type="InterPro" id="IPR016193">
    <property type="entry name" value="Cytidine_deaminase-like"/>
</dbReference>
<dbReference type="AlphaFoldDB" id="A0AAJ0GBV9"/>
<feature type="region of interest" description="Disordered" evidence="1">
    <location>
        <begin position="215"/>
        <end position="235"/>
    </location>
</feature>
<protein>
    <recommendedName>
        <fullName evidence="4">CMP/dCMP-type deaminase domain-containing protein</fullName>
    </recommendedName>
</protein>
<reference evidence="2" key="1">
    <citation type="submission" date="2023-04" db="EMBL/GenBank/DDBJ databases">
        <title>Black Yeasts Isolated from many extreme environments.</title>
        <authorList>
            <person name="Coleine C."/>
            <person name="Stajich J.E."/>
            <person name="Selbmann L."/>
        </authorList>
    </citation>
    <scope>NUCLEOTIDE SEQUENCE</scope>
    <source>
        <strain evidence="2">CCFEE 5312</strain>
    </source>
</reference>
<evidence type="ECO:0008006" key="4">
    <source>
        <dbReference type="Google" id="ProtNLM"/>
    </source>
</evidence>
<feature type="compositionally biased region" description="Low complexity" evidence="1">
    <location>
        <begin position="385"/>
        <end position="397"/>
    </location>
</feature>
<name>A0AAJ0GBV9_9PEZI</name>
<comment type="caution">
    <text evidence="2">The sequence shown here is derived from an EMBL/GenBank/DDBJ whole genome shotgun (WGS) entry which is preliminary data.</text>
</comment>
<evidence type="ECO:0000256" key="1">
    <source>
        <dbReference type="SAM" id="MobiDB-lite"/>
    </source>
</evidence>
<dbReference type="SUPFAM" id="SSF53927">
    <property type="entry name" value="Cytidine deaminase-like"/>
    <property type="match status" value="1"/>
</dbReference>
<keyword evidence="3" id="KW-1185">Reference proteome</keyword>
<gene>
    <name evidence="2" type="ORF">LTR09_009289</name>
</gene>
<feature type="region of interest" description="Disordered" evidence="1">
    <location>
        <begin position="286"/>
        <end position="338"/>
    </location>
</feature>
<feature type="compositionally biased region" description="Acidic residues" evidence="1">
    <location>
        <begin position="189"/>
        <end position="198"/>
    </location>
</feature>
<feature type="region of interest" description="Disordered" evidence="1">
    <location>
        <begin position="363"/>
        <end position="421"/>
    </location>
</feature>
<evidence type="ECO:0000313" key="2">
    <source>
        <dbReference type="EMBL" id="KAK3049370.1"/>
    </source>
</evidence>
<dbReference type="GO" id="GO:0003824">
    <property type="term" value="F:catalytic activity"/>
    <property type="evidence" value="ECO:0007669"/>
    <property type="project" value="InterPro"/>
</dbReference>
<feature type="region of interest" description="Disordered" evidence="1">
    <location>
        <begin position="168"/>
        <end position="200"/>
    </location>
</feature>
<organism evidence="2 3">
    <name type="scientific">Extremus antarcticus</name>
    <dbReference type="NCBI Taxonomy" id="702011"/>
    <lineage>
        <taxon>Eukaryota</taxon>
        <taxon>Fungi</taxon>
        <taxon>Dikarya</taxon>
        <taxon>Ascomycota</taxon>
        <taxon>Pezizomycotina</taxon>
        <taxon>Dothideomycetes</taxon>
        <taxon>Dothideomycetidae</taxon>
        <taxon>Mycosphaerellales</taxon>
        <taxon>Extremaceae</taxon>
        <taxon>Extremus</taxon>
    </lineage>
</organism>
<dbReference type="GO" id="GO:0006139">
    <property type="term" value="P:nucleobase-containing compound metabolic process"/>
    <property type="evidence" value="ECO:0007669"/>
    <property type="project" value="UniProtKB-ARBA"/>
</dbReference>
<dbReference type="EMBL" id="JAWDJX010000040">
    <property type="protein sequence ID" value="KAK3049370.1"/>
    <property type="molecule type" value="Genomic_DNA"/>
</dbReference>